<evidence type="ECO:0000313" key="3">
    <source>
        <dbReference type="Proteomes" id="UP000001784"/>
    </source>
</evidence>
<accession>A0LFJ4</accession>
<name>A0LFJ4_SYNFM</name>
<dbReference type="CDD" id="cd10150">
    <property type="entry name" value="CobN_like"/>
    <property type="match status" value="1"/>
</dbReference>
<dbReference type="InParanoid" id="A0LFJ4"/>
<reference evidence="2 3" key="1">
    <citation type="submission" date="2006-10" db="EMBL/GenBank/DDBJ databases">
        <title>Complete sequence of Syntrophobacter fumaroxidans MPOB.</title>
        <authorList>
            <consortium name="US DOE Joint Genome Institute"/>
            <person name="Copeland A."/>
            <person name="Lucas S."/>
            <person name="Lapidus A."/>
            <person name="Barry K."/>
            <person name="Detter J.C."/>
            <person name="Glavina del Rio T."/>
            <person name="Hammon N."/>
            <person name="Israni S."/>
            <person name="Pitluck S."/>
            <person name="Goltsman E.G."/>
            <person name="Martinez M."/>
            <person name="Schmutz J."/>
            <person name="Larimer F."/>
            <person name="Land M."/>
            <person name="Hauser L."/>
            <person name="Kyrpides N."/>
            <person name="Kim E."/>
            <person name="Boone D.R."/>
            <person name="Brockman F."/>
            <person name="Culley D."/>
            <person name="Ferry J."/>
            <person name="Gunsalus R."/>
            <person name="McInerney M.J."/>
            <person name="Morrison M."/>
            <person name="Plugge C."/>
            <person name="Rohlin L."/>
            <person name="Scholten J."/>
            <person name="Sieber J."/>
            <person name="Stams A.J.M."/>
            <person name="Worm P."/>
            <person name="Henstra A.M."/>
            <person name="Richardson P."/>
        </authorList>
    </citation>
    <scope>NUCLEOTIDE SEQUENCE [LARGE SCALE GENOMIC DNA]</scope>
    <source>
        <strain evidence="3">DSM 10017 / MPOB</strain>
    </source>
</reference>
<keyword evidence="3" id="KW-1185">Reference proteome</keyword>
<dbReference type="Pfam" id="PF02514">
    <property type="entry name" value="CobN-Mg_chel"/>
    <property type="match status" value="1"/>
</dbReference>
<keyword evidence="2" id="KW-0436">Ligase</keyword>
<dbReference type="STRING" id="335543.Sfum_0496"/>
<organism evidence="2 3">
    <name type="scientific">Syntrophobacter fumaroxidans (strain DSM 10017 / MPOB)</name>
    <dbReference type="NCBI Taxonomy" id="335543"/>
    <lineage>
        <taxon>Bacteria</taxon>
        <taxon>Pseudomonadati</taxon>
        <taxon>Thermodesulfobacteriota</taxon>
        <taxon>Syntrophobacteria</taxon>
        <taxon>Syntrophobacterales</taxon>
        <taxon>Syntrophobacteraceae</taxon>
        <taxon>Syntrophobacter</taxon>
    </lineage>
</organism>
<dbReference type="InterPro" id="IPR003672">
    <property type="entry name" value="CobN/Mg_chltase"/>
</dbReference>
<feature type="domain" description="CobN/magnesium chelatase" evidence="1">
    <location>
        <begin position="105"/>
        <end position="1215"/>
    </location>
</feature>
<dbReference type="HOGENOM" id="CLU_002017_1_0_7"/>
<dbReference type="Proteomes" id="UP000001784">
    <property type="component" value="Chromosome"/>
</dbReference>
<dbReference type="RefSeq" id="WP_011697369.1">
    <property type="nucleotide sequence ID" value="NC_008554.1"/>
</dbReference>
<dbReference type="eggNOG" id="COG1429">
    <property type="taxonomic scope" value="Bacteria"/>
</dbReference>
<gene>
    <name evidence="2" type="ordered locus">Sfum_0496</name>
</gene>
<protein>
    <submittedName>
        <fullName evidence="2">Hydrogenobyrinic acid a,c-diamide cobaltochelatase</fullName>
        <ecNumber evidence="2">6.6.1.2</ecNumber>
    </submittedName>
</protein>
<dbReference type="AlphaFoldDB" id="A0LFJ4"/>
<dbReference type="EMBL" id="CP000478">
    <property type="protein sequence ID" value="ABK16196.1"/>
    <property type="molecule type" value="Genomic_DNA"/>
</dbReference>
<dbReference type="NCBIfam" id="NF004646">
    <property type="entry name" value="PRK05989.2-4"/>
    <property type="match status" value="1"/>
</dbReference>
<sequence length="1270" mass="141876">MKLLSIMWSNYVPLLKQAAAETGTFDLRAYSNKQLNLDPLKLRECRKEVKSADLILFYRTTESFWDELEDELKDCRGRIPVVTVGPDIASWKLSNVNPEIVANVYRYLLFNGGDNFREMLKYLAAAVFSIEIPYDPPKETAWEGIFHPQWGGPFDTTREYLEIYPHKDRPLVGVLFSRSNWVSGNLEVESRTIAAIEEQGLGVLPVFFYSVKDTNLGNLGGEDVVRGFLLAEDGSPLVEAVVKLTVFFLGQKKGNSSESQAESGVGLLKALNVPLVNPVISYYKDRTQWLDDPAGLGQQVAWSIALPEFEGVVEPLVVGASKGVSNPEEEMYEAIPDRIDRLARRISRWVRLRRTPNRLKKIAFILHNNPCASVEATVGGGAHLDTLESVARVLRRMKDEGYAVTPPENGKALIDEILERKAISEFRWTTTGEIAARGGCLAQLDVAGYSRWFDELPEATRNRMIEAWGRPPGEEKDGVPAAMVHEGKILVTGVRYGNAVVCVQPKRGCAGARCDGQVCRILHDPNVPPPHQYVATYKWLSRDFGADAIVHVGTHGNLEFLPGKGTGLSSGCFPDIGIDEMPNLYIYNADNPPEGTTAKRRSCAVLVDHMQAVMVRGELYGDLDELERLMSEYDKIKLVEPGKAHTLRHMIEARLEAGNLLQGMKIDHDAPFDEVLKAAHEALSLLKNTYIPKGMHVFGSIPEGERLSEFIYAVVRYENTPESLRGVVKSLMERDEGFRALDETAGKNLVDEKAQAICTAYLEGEAPLAHIMQSHFDDISRFESAIACVQEKIDDVRKRVALTDEMSALLNGAAGGYVPPGPSGIVTRGRPDILPTGRNFYSLDPHKVPSRAGWEVGVQLAGLTIEKFLNEEGKYPENIAFYWQCTDIMWSDGEGMAQMMYLLGVRPVWQANGKVSGFEIIPLEELKRPRIDITVRVSGITRDNFASVIELIDEAVQAVAALDEPPDRNFVRRHLLAHMEESGAAEDEAEAFRKGTFRLFSSMPGVYQAGTQLAVYASAWKDEKDLCDVFLYWNGYAYGKGVFGEPAHRHLSRSLETVELTFAKTVTDEYDLLGCCCHFGTHGGLINAAKVVSGRDIKTYYGDTREMGEVRVRDLADEIRRIVRTKLLNPKWIEGMKEHGYKGAGEIGKRVGRVYGWEATSREVDDWIFDDIARTFLMDEGNRKFFEENNPYALEETARRLIEAAERGLWAPSADVRDALKEIYVEIEGWIEEKTGEMEGDFQGGSIDIITSREVESWKGKMDETLGRKG</sequence>
<dbReference type="GO" id="GO:0051116">
    <property type="term" value="F:cobaltochelatase activity"/>
    <property type="evidence" value="ECO:0007669"/>
    <property type="project" value="UniProtKB-EC"/>
</dbReference>
<dbReference type="PANTHER" id="PTHR44119:SF7">
    <property type="entry name" value="MAGNESIUM CHELATASE SUBUNIT"/>
    <property type="match status" value="1"/>
</dbReference>
<dbReference type="OrthoDB" id="9757976at2"/>
<proteinExistence type="predicted"/>
<evidence type="ECO:0000259" key="1">
    <source>
        <dbReference type="Pfam" id="PF02514"/>
    </source>
</evidence>
<dbReference type="KEGG" id="sfu:Sfum_0496"/>
<dbReference type="PANTHER" id="PTHR44119">
    <property type="entry name" value="MAGNESIUM-CHELATASE SUBUNIT CHLH, CHLOROPLASTIC"/>
    <property type="match status" value="1"/>
</dbReference>
<dbReference type="EC" id="6.6.1.2" evidence="2"/>
<evidence type="ECO:0000313" key="2">
    <source>
        <dbReference type="EMBL" id="ABK16196.1"/>
    </source>
</evidence>